<dbReference type="Proteomes" id="UP000028700">
    <property type="component" value="Unassembled WGS sequence"/>
</dbReference>
<name>A0A081BGY4_9LACO</name>
<dbReference type="InterPro" id="IPR011257">
    <property type="entry name" value="DNA_glycosylase"/>
</dbReference>
<gene>
    <name evidence="1" type="ORF">LOSG293_040480</name>
</gene>
<organism evidence="1 2">
    <name type="scientific">Secundilactobacillus oryzae JCM 18671</name>
    <dbReference type="NCBI Taxonomy" id="1291743"/>
    <lineage>
        <taxon>Bacteria</taxon>
        <taxon>Bacillati</taxon>
        <taxon>Bacillota</taxon>
        <taxon>Bacilli</taxon>
        <taxon>Lactobacillales</taxon>
        <taxon>Lactobacillaceae</taxon>
        <taxon>Secundilactobacillus</taxon>
    </lineage>
</organism>
<dbReference type="SUPFAM" id="SSF48150">
    <property type="entry name" value="DNA-glycosylase"/>
    <property type="match status" value="1"/>
</dbReference>
<reference evidence="1" key="1">
    <citation type="journal article" date="2014" name="Genome Announc.">
        <title>Draft Genome Sequence of Lactobacillus oryzae Strain SG293T.</title>
        <authorList>
            <person name="Tanizawa Y."/>
            <person name="Fujisawa T."/>
            <person name="Mochizuki T."/>
            <person name="Kaminuma E."/>
            <person name="Nakamura Y."/>
            <person name="Tohno M."/>
        </authorList>
    </citation>
    <scope>NUCLEOTIDE SEQUENCE [LARGE SCALE GENOMIC DNA]</scope>
    <source>
        <strain evidence="1">SG293</strain>
    </source>
</reference>
<dbReference type="GO" id="GO:0004519">
    <property type="term" value="F:endonuclease activity"/>
    <property type="evidence" value="ECO:0007669"/>
    <property type="project" value="UniProtKB-KW"/>
</dbReference>
<dbReference type="Gene3D" id="1.10.340.30">
    <property type="entry name" value="Hypothetical protein, domain 2"/>
    <property type="match status" value="1"/>
</dbReference>
<dbReference type="GO" id="GO:0006281">
    <property type="term" value="P:DNA repair"/>
    <property type="evidence" value="ECO:0007669"/>
    <property type="project" value="InterPro"/>
</dbReference>
<dbReference type="eggNOG" id="COG2231">
    <property type="taxonomic scope" value="Bacteria"/>
</dbReference>
<evidence type="ECO:0000313" key="2">
    <source>
        <dbReference type="Proteomes" id="UP000028700"/>
    </source>
</evidence>
<accession>A0A081BGY4</accession>
<dbReference type="EMBL" id="BBJM01000004">
    <property type="protein sequence ID" value="GAK47302.1"/>
    <property type="molecule type" value="Genomic_DNA"/>
</dbReference>
<keyword evidence="2" id="KW-1185">Reference proteome</keyword>
<dbReference type="AlphaFoldDB" id="A0A081BGY4"/>
<protein>
    <submittedName>
        <fullName evidence="1">Endonuclease</fullName>
    </submittedName>
</protein>
<keyword evidence="1" id="KW-0540">Nuclease</keyword>
<dbReference type="STRING" id="1291743.LOSG293_040480"/>
<sequence>MNLNQLYEMMEANMGEQPWLRPGTPWAENAWEIIWGAILVQNTNWRNVEPALTNLKTATNGTFAPAQLREIEPTGPDVSHQAQWVL</sequence>
<keyword evidence="1" id="KW-0378">Hydrolase</keyword>
<keyword evidence="1" id="KW-0255">Endonuclease</keyword>
<evidence type="ECO:0000313" key="1">
    <source>
        <dbReference type="EMBL" id="GAK47302.1"/>
    </source>
</evidence>
<comment type="caution">
    <text evidence="1">The sequence shown here is derived from an EMBL/GenBank/DDBJ whole genome shotgun (WGS) entry which is preliminary data.</text>
</comment>
<dbReference type="SMR" id="A0A081BGY4"/>
<proteinExistence type="predicted"/>